<proteinExistence type="predicted"/>
<dbReference type="Pfam" id="PF00440">
    <property type="entry name" value="TetR_N"/>
    <property type="match status" value="1"/>
</dbReference>
<organism evidence="4 5">
    <name type="scientific">Enterococcus canis</name>
    <dbReference type="NCBI Taxonomy" id="214095"/>
    <lineage>
        <taxon>Bacteria</taxon>
        <taxon>Bacillati</taxon>
        <taxon>Bacillota</taxon>
        <taxon>Bacilli</taxon>
        <taxon>Lactobacillales</taxon>
        <taxon>Enterococcaceae</taxon>
        <taxon>Enterococcus</taxon>
    </lineage>
</organism>
<keyword evidence="5" id="KW-1185">Reference proteome</keyword>
<dbReference type="Proteomes" id="UP000181884">
    <property type="component" value="Unassembled WGS sequence"/>
</dbReference>
<dbReference type="RefSeq" id="WP_067396175.1">
    <property type="nucleotide sequence ID" value="NZ_JXKH01000009.1"/>
</dbReference>
<comment type="caution">
    <text evidence="4">The sequence shown here is derived from an EMBL/GenBank/DDBJ whole genome shotgun (WGS) entry which is preliminary data.</text>
</comment>
<dbReference type="GO" id="GO:0003677">
    <property type="term" value="F:DNA binding"/>
    <property type="evidence" value="ECO:0007669"/>
    <property type="project" value="UniProtKB-UniRule"/>
</dbReference>
<reference evidence="4 5" key="1">
    <citation type="submission" date="2014-12" db="EMBL/GenBank/DDBJ databases">
        <title>Draft genome sequences of 29 type strains of Enterococci.</title>
        <authorList>
            <person name="Zhong Z."/>
            <person name="Sun Z."/>
            <person name="Liu W."/>
            <person name="Zhang W."/>
            <person name="Zhang H."/>
        </authorList>
    </citation>
    <scope>NUCLEOTIDE SEQUENCE [LARGE SCALE GENOMIC DNA]</scope>
    <source>
        <strain evidence="4 5">DSM 17029</strain>
    </source>
</reference>
<evidence type="ECO:0000256" key="1">
    <source>
        <dbReference type="ARBA" id="ARBA00023125"/>
    </source>
</evidence>
<dbReference type="Gene3D" id="1.10.357.10">
    <property type="entry name" value="Tetracycline Repressor, domain 2"/>
    <property type="match status" value="1"/>
</dbReference>
<dbReference type="PROSITE" id="PS50977">
    <property type="entry name" value="HTH_TETR_2"/>
    <property type="match status" value="1"/>
</dbReference>
<dbReference type="EMBL" id="JXKH01000009">
    <property type="protein sequence ID" value="OJG17499.1"/>
    <property type="molecule type" value="Genomic_DNA"/>
</dbReference>
<dbReference type="SUPFAM" id="SSF48498">
    <property type="entry name" value="Tetracyclin repressor-like, C-terminal domain"/>
    <property type="match status" value="1"/>
</dbReference>
<sequence length="189" mass="21691">MARRKTITRDQILNAAYDVVATEGFSRFTARNIASKMKCSTQPIYLEFKNMDDLKEALFDKIHTYLATDVFPVPHTGRTIIDLALNYIHFAKRENKLYRALYLEEYGGGQRMQEFSYHLFTDAVKKDPEFKDLTEEQIESLHMGTWIVATGIASLMSSGIIHPTDEQIEVLINDSIHSILNRELTIAID</sequence>
<dbReference type="AlphaFoldDB" id="A0A1L8RCJ1"/>
<dbReference type="STRING" id="214095.RU97_GL002670"/>
<feature type="DNA-binding region" description="H-T-H motif" evidence="2">
    <location>
        <begin position="29"/>
        <end position="48"/>
    </location>
</feature>
<dbReference type="InterPro" id="IPR036271">
    <property type="entry name" value="Tet_transcr_reg_TetR-rel_C_sf"/>
</dbReference>
<feature type="domain" description="HTH tetR-type" evidence="3">
    <location>
        <begin position="6"/>
        <end position="66"/>
    </location>
</feature>
<dbReference type="PANTHER" id="PTHR43479">
    <property type="entry name" value="ACREF/ENVCD OPERON REPRESSOR-RELATED"/>
    <property type="match status" value="1"/>
</dbReference>
<dbReference type="InterPro" id="IPR050624">
    <property type="entry name" value="HTH-type_Tx_Regulator"/>
</dbReference>
<dbReference type="InterPro" id="IPR009057">
    <property type="entry name" value="Homeodomain-like_sf"/>
</dbReference>
<evidence type="ECO:0000313" key="5">
    <source>
        <dbReference type="Proteomes" id="UP000181884"/>
    </source>
</evidence>
<evidence type="ECO:0000313" key="4">
    <source>
        <dbReference type="EMBL" id="OJG17499.1"/>
    </source>
</evidence>
<evidence type="ECO:0000256" key="2">
    <source>
        <dbReference type="PROSITE-ProRule" id="PRU00335"/>
    </source>
</evidence>
<evidence type="ECO:0000259" key="3">
    <source>
        <dbReference type="PROSITE" id="PS50977"/>
    </source>
</evidence>
<dbReference type="SUPFAM" id="SSF46689">
    <property type="entry name" value="Homeodomain-like"/>
    <property type="match status" value="1"/>
</dbReference>
<gene>
    <name evidence="4" type="ORF">RU97_GL002670</name>
</gene>
<protein>
    <submittedName>
        <fullName evidence="4">TetR family transcriptional regulator</fullName>
    </submittedName>
</protein>
<keyword evidence="1 2" id="KW-0238">DNA-binding</keyword>
<name>A0A1L8RCJ1_9ENTE</name>
<dbReference type="InterPro" id="IPR001647">
    <property type="entry name" value="HTH_TetR"/>
</dbReference>
<dbReference type="PANTHER" id="PTHR43479:SF11">
    <property type="entry name" value="ACREF_ENVCD OPERON REPRESSOR-RELATED"/>
    <property type="match status" value="1"/>
</dbReference>
<accession>A0A1L8RCJ1</accession>